<dbReference type="RefSeq" id="WP_212780055.1">
    <property type="nucleotide sequence ID" value="NZ_BMAY01000001.1"/>
</dbReference>
<dbReference type="Proteomes" id="UP000677218">
    <property type="component" value="Unassembled WGS sequence"/>
</dbReference>
<evidence type="ECO:0000313" key="2">
    <source>
        <dbReference type="Proteomes" id="UP000677218"/>
    </source>
</evidence>
<comment type="caution">
    <text evidence="1">The sequence shown here is derived from an EMBL/GenBank/DDBJ whole genome shotgun (WGS) entry which is preliminary data.</text>
</comment>
<proteinExistence type="predicted"/>
<dbReference type="InterPro" id="IPR011050">
    <property type="entry name" value="Pectin_lyase_fold/virulence"/>
</dbReference>
<dbReference type="EMBL" id="BMAY01000001">
    <property type="protein sequence ID" value="GFZ26351.1"/>
    <property type="molecule type" value="Genomic_DNA"/>
</dbReference>
<dbReference type="SUPFAM" id="SSF51126">
    <property type="entry name" value="Pectin lyase-like"/>
    <property type="match status" value="1"/>
</dbReference>
<protein>
    <submittedName>
        <fullName evidence="1">Uncharacterized protein</fullName>
    </submittedName>
</protein>
<reference evidence="1" key="1">
    <citation type="submission" date="2020-08" db="EMBL/GenBank/DDBJ databases">
        <title>Taxonomic study for Lactobacillus species isolated from hardwood bark.</title>
        <authorList>
            <person name="Tohno M."/>
            <person name="Tanizawa Y."/>
        </authorList>
    </citation>
    <scope>NUCLEOTIDE SEQUENCE</scope>
    <source>
        <strain evidence="1">B40</strain>
    </source>
</reference>
<gene>
    <name evidence="1" type="ORF">LCB40_02310</name>
</gene>
<evidence type="ECO:0000313" key="1">
    <source>
        <dbReference type="EMBL" id="GFZ26351.1"/>
    </source>
</evidence>
<organism evidence="1 2">
    <name type="scientific">Lactobacillus corticis</name>
    <dbReference type="NCBI Taxonomy" id="2201249"/>
    <lineage>
        <taxon>Bacteria</taxon>
        <taxon>Bacillati</taxon>
        <taxon>Bacillota</taxon>
        <taxon>Bacilli</taxon>
        <taxon>Lactobacillales</taxon>
        <taxon>Lactobacillaceae</taxon>
        <taxon>Lactobacillus</taxon>
    </lineage>
</organism>
<accession>A0A916QFI6</accession>
<name>A0A916QFI6_9LACO</name>
<keyword evidence="2" id="KW-1185">Reference proteome</keyword>
<sequence>MPRIVKVGSHALTWRQALKDLRGDDLLLLTPGYYEVPNDLNLADVTIKGTGNAPEETVLLGSLKLSADSRYVNLDNLTLNTVKAEPNLQLPATADSYLSLRSTIIRGPHDHQGALVIDGKSTVELYSVKLFGKIEVNDTADFRLEMNDTQVVNPKAGLLPSIGIHGQGTAIINNSQIAGRLFAYPDCDIELDINNSQVEQLTTAGRVWENLLQTRITSKASDAFFISGETYANVVSCQIAGTAALSQESRSIWQNTETQELIADQQAKITMTGCSVYAHAEFQGESEADLLRTSFASDGQADYYLAVLDHSRVKGSNLILNSNNDLLTVRDEAVLRTSIMASDRDELEVECTKALNVNIFGIKWTAKKR</sequence>
<dbReference type="AlphaFoldDB" id="A0A916QFI6"/>